<evidence type="ECO:0000256" key="4">
    <source>
        <dbReference type="ARBA" id="ARBA00022475"/>
    </source>
</evidence>
<dbReference type="PANTHER" id="PTHR36838:SF1">
    <property type="entry name" value="SLR1864 PROTEIN"/>
    <property type="match status" value="1"/>
</dbReference>
<dbReference type="STRING" id="469383.Cwoe_0718"/>
<feature type="transmembrane region" description="Helical" evidence="8">
    <location>
        <begin position="130"/>
        <end position="150"/>
    </location>
</feature>
<dbReference type="Pfam" id="PF03547">
    <property type="entry name" value="Mem_trans"/>
    <property type="match status" value="1"/>
</dbReference>
<accession>D3F9I4</accession>
<evidence type="ECO:0000256" key="6">
    <source>
        <dbReference type="ARBA" id="ARBA00022989"/>
    </source>
</evidence>
<keyword evidence="3" id="KW-0813">Transport</keyword>
<evidence type="ECO:0000313" key="9">
    <source>
        <dbReference type="EMBL" id="ADB49151.1"/>
    </source>
</evidence>
<dbReference type="OrthoDB" id="5242630at2"/>
<gene>
    <name evidence="9" type="ordered locus">Cwoe_0718</name>
</gene>
<feature type="transmembrane region" description="Helical" evidence="8">
    <location>
        <begin position="34"/>
        <end position="51"/>
    </location>
</feature>
<feature type="transmembrane region" description="Helical" evidence="8">
    <location>
        <begin position="238"/>
        <end position="259"/>
    </location>
</feature>
<keyword evidence="5 8" id="KW-0812">Transmembrane</keyword>
<feature type="transmembrane region" description="Helical" evidence="8">
    <location>
        <begin position="264"/>
        <end position="282"/>
    </location>
</feature>
<dbReference type="InterPro" id="IPR004776">
    <property type="entry name" value="Mem_transp_PIN-like"/>
</dbReference>
<keyword evidence="4" id="KW-1003">Cell membrane</keyword>
<name>D3F9I4_CONWI</name>
<dbReference type="GO" id="GO:0005886">
    <property type="term" value="C:plasma membrane"/>
    <property type="evidence" value="ECO:0007669"/>
    <property type="project" value="UniProtKB-SubCell"/>
</dbReference>
<comment type="subcellular location">
    <subcellularLocation>
        <location evidence="1">Cell membrane</location>
        <topology evidence="1">Multi-pass membrane protein</topology>
    </subcellularLocation>
</comment>
<organism evidence="9 10">
    <name type="scientific">Conexibacter woesei (strain DSM 14684 / CCUG 47730 / CIP 108061 / JCM 11494 / NBRC 100937 / ID131577)</name>
    <dbReference type="NCBI Taxonomy" id="469383"/>
    <lineage>
        <taxon>Bacteria</taxon>
        <taxon>Bacillati</taxon>
        <taxon>Actinomycetota</taxon>
        <taxon>Thermoleophilia</taxon>
        <taxon>Solirubrobacterales</taxon>
        <taxon>Conexibacteraceae</taxon>
        <taxon>Conexibacter</taxon>
    </lineage>
</organism>
<evidence type="ECO:0000256" key="2">
    <source>
        <dbReference type="ARBA" id="ARBA00010145"/>
    </source>
</evidence>
<dbReference type="Gene3D" id="1.20.1530.20">
    <property type="match status" value="1"/>
</dbReference>
<evidence type="ECO:0000256" key="3">
    <source>
        <dbReference type="ARBA" id="ARBA00022448"/>
    </source>
</evidence>
<dbReference type="HOGENOM" id="CLU_870718_0_0_11"/>
<proteinExistence type="inferred from homology"/>
<feature type="transmembrane region" description="Helical" evidence="8">
    <location>
        <begin position="200"/>
        <end position="218"/>
    </location>
</feature>
<dbReference type="KEGG" id="cwo:Cwoe_0718"/>
<reference evidence="10" key="2">
    <citation type="submission" date="2010-01" db="EMBL/GenBank/DDBJ databases">
        <title>The complete genome of Conexibacter woesei DSM 14684.</title>
        <authorList>
            <consortium name="US DOE Joint Genome Institute (JGI-PGF)"/>
            <person name="Lucas S."/>
            <person name="Copeland A."/>
            <person name="Lapidus A."/>
            <person name="Glavina del Rio T."/>
            <person name="Dalin E."/>
            <person name="Tice H."/>
            <person name="Bruce D."/>
            <person name="Goodwin L."/>
            <person name="Pitluck S."/>
            <person name="Kyrpides N."/>
            <person name="Mavromatis K."/>
            <person name="Ivanova N."/>
            <person name="Mikhailova N."/>
            <person name="Chertkov O."/>
            <person name="Brettin T."/>
            <person name="Detter J.C."/>
            <person name="Han C."/>
            <person name="Larimer F."/>
            <person name="Land M."/>
            <person name="Hauser L."/>
            <person name="Markowitz V."/>
            <person name="Cheng J.-F."/>
            <person name="Hugenholtz P."/>
            <person name="Woyke T."/>
            <person name="Wu D."/>
            <person name="Pukall R."/>
            <person name="Steenblock K."/>
            <person name="Schneider S."/>
            <person name="Klenk H.-P."/>
            <person name="Eisen J.A."/>
        </authorList>
    </citation>
    <scope>NUCLEOTIDE SEQUENCE [LARGE SCALE GENOMIC DNA]</scope>
    <source>
        <strain evidence="10">DSM 14684 / CIP 108061 / JCM 11494 / NBRC 100937 / ID131577</strain>
    </source>
</reference>
<comment type="similarity">
    <text evidence="2">Belongs to the auxin efflux carrier (TC 2.A.69) family.</text>
</comment>
<dbReference type="eggNOG" id="COG0679">
    <property type="taxonomic scope" value="Bacteria"/>
</dbReference>
<dbReference type="AlphaFoldDB" id="D3F9I4"/>
<keyword evidence="7 8" id="KW-0472">Membrane</keyword>
<keyword evidence="10" id="KW-1185">Reference proteome</keyword>
<evidence type="ECO:0000256" key="8">
    <source>
        <dbReference type="SAM" id="Phobius"/>
    </source>
</evidence>
<evidence type="ECO:0000256" key="7">
    <source>
        <dbReference type="ARBA" id="ARBA00023136"/>
    </source>
</evidence>
<protein>
    <submittedName>
        <fullName evidence="9">Auxin Efflux Carrier</fullName>
    </submittedName>
</protein>
<evidence type="ECO:0000313" key="10">
    <source>
        <dbReference type="Proteomes" id="UP000008229"/>
    </source>
</evidence>
<dbReference type="RefSeq" id="WP_012932204.1">
    <property type="nucleotide sequence ID" value="NC_013739.1"/>
</dbReference>
<dbReference type="InterPro" id="IPR038770">
    <property type="entry name" value="Na+/solute_symporter_sf"/>
</dbReference>
<evidence type="ECO:0000256" key="1">
    <source>
        <dbReference type="ARBA" id="ARBA00004651"/>
    </source>
</evidence>
<keyword evidence="6 8" id="KW-1133">Transmembrane helix</keyword>
<feature type="transmembrane region" description="Helical" evidence="8">
    <location>
        <begin position="94"/>
        <end position="118"/>
    </location>
</feature>
<reference evidence="9 10" key="1">
    <citation type="journal article" date="2010" name="Stand. Genomic Sci.">
        <title>Complete genome sequence of Conexibacter woesei type strain (ID131577).</title>
        <authorList>
            <person name="Pukall R."/>
            <person name="Lapidus A."/>
            <person name="Glavina Del Rio T."/>
            <person name="Copeland A."/>
            <person name="Tice H."/>
            <person name="Cheng J.-F."/>
            <person name="Lucas S."/>
            <person name="Chen F."/>
            <person name="Nolan M."/>
            <person name="Bruce D."/>
            <person name="Goodwin L."/>
            <person name="Pitluck S."/>
            <person name="Mavromatis K."/>
            <person name="Ivanova N."/>
            <person name="Ovchinnikova G."/>
            <person name="Pati A."/>
            <person name="Chen A."/>
            <person name="Palaniappan K."/>
            <person name="Land M."/>
            <person name="Hauser L."/>
            <person name="Chang Y.-J."/>
            <person name="Jeffries C.D."/>
            <person name="Chain P."/>
            <person name="Meincke L."/>
            <person name="Sims D."/>
            <person name="Brettin T."/>
            <person name="Detter J.C."/>
            <person name="Rohde M."/>
            <person name="Goeker M."/>
            <person name="Bristow J."/>
            <person name="Eisen J.A."/>
            <person name="Markowitz V."/>
            <person name="Kyrpides N.C."/>
            <person name="Klenk H.-P."/>
            <person name="Hugenholtz P."/>
        </authorList>
    </citation>
    <scope>NUCLEOTIDE SEQUENCE [LARGE SCALE GENOMIC DNA]</scope>
    <source>
        <strain evidence="10">DSM 14684 / CIP 108061 / JCM 11494 / NBRC 100937 / ID131577</strain>
    </source>
</reference>
<evidence type="ECO:0000256" key="5">
    <source>
        <dbReference type="ARBA" id="ARBA00022692"/>
    </source>
</evidence>
<dbReference type="Proteomes" id="UP000008229">
    <property type="component" value="Chromosome"/>
</dbReference>
<feature type="transmembrane region" description="Helical" evidence="8">
    <location>
        <begin position="170"/>
        <end position="188"/>
    </location>
</feature>
<feature type="transmembrane region" description="Helical" evidence="8">
    <location>
        <begin position="294"/>
        <end position="315"/>
    </location>
</feature>
<dbReference type="GO" id="GO:0055085">
    <property type="term" value="P:transmembrane transport"/>
    <property type="evidence" value="ECO:0007669"/>
    <property type="project" value="InterPro"/>
</dbReference>
<sequence>MIAIVGTVVLAVAAGVLLERRTAPGVAHRIRHALVQTMLWVLMPFVAYVNIARLHLTADVGFGLVLAICALAGTGVLMWLLARGPLGLDRPATGAAIVCVIQANTGFFSLPLAAALFSQRAFAQAVAYDVLVSAPAFALGSFTVGALFGTAGEGRRGDRWRMGGHVVGTLLRNPVGYVMLIALAVPEAWAPEVLVTPSRLAVFALLPLGFIVVGITLADEAEDGTLRVPPPLTRPVAVAVVLRMAVMPLLLIGISALVIDLPPVYALLAAAPAGVNTVLVAHRTGLDLRLTASAIAWTTAIALVGVLGVSLLQALSVL</sequence>
<dbReference type="PANTHER" id="PTHR36838">
    <property type="entry name" value="AUXIN EFFLUX CARRIER FAMILY PROTEIN"/>
    <property type="match status" value="1"/>
</dbReference>
<dbReference type="EMBL" id="CP001854">
    <property type="protein sequence ID" value="ADB49151.1"/>
    <property type="molecule type" value="Genomic_DNA"/>
</dbReference>
<feature type="transmembrane region" description="Helical" evidence="8">
    <location>
        <begin position="63"/>
        <end position="82"/>
    </location>
</feature>